<dbReference type="GO" id="GO:0004222">
    <property type="term" value="F:metalloendopeptidase activity"/>
    <property type="evidence" value="ECO:0007669"/>
    <property type="project" value="InterPro"/>
</dbReference>
<dbReference type="PANTHER" id="PTHR22726:SF1">
    <property type="entry name" value="METALLOENDOPEPTIDASE OMA1, MITOCHONDRIAL"/>
    <property type="match status" value="1"/>
</dbReference>
<dbReference type="AlphaFoldDB" id="A0A212LL47"/>
<keyword evidence="4" id="KW-0378">Hydrolase</keyword>
<dbReference type="InterPro" id="IPR001915">
    <property type="entry name" value="Peptidase_M48"/>
</dbReference>
<evidence type="ECO:0000256" key="4">
    <source>
        <dbReference type="ARBA" id="ARBA00022801"/>
    </source>
</evidence>
<dbReference type="RefSeq" id="WP_288198013.1">
    <property type="nucleotide sequence ID" value="NZ_LT608334.1"/>
</dbReference>
<evidence type="ECO:0000256" key="3">
    <source>
        <dbReference type="ARBA" id="ARBA00022723"/>
    </source>
</evidence>
<dbReference type="EMBL" id="FMJD01000011">
    <property type="protein sequence ID" value="SCM78263.1"/>
    <property type="molecule type" value="Genomic_DNA"/>
</dbReference>
<protein>
    <submittedName>
        <fullName evidence="9">Peptidase, M48 family</fullName>
    </submittedName>
</protein>
<evidence type="ECO:0000313" key="9">
    <source>
        <dbReference type="EMBL" id="SCM78263.1"/>
    </source>
</evidence>
<dbReference type="PROSITE" id="PS51257">
    <property type="entry name" value="PROKAR_LIPOPROTEIN"/>
    <property type="match status" value="1"/>
</dbReference>
<keyword evidence="7" id="KW-0732">Signal</keyword>
<name>A0A212LL47_9HYPH</name>
<reference evidence="9" key="1">
    <citation type="submission" date="2016-08" db="EMBL/GenBank/DDBJ databases">
        <authorList>
            <person name="Seilhamer J.J."/>
        </authorList>
    </citation>
    <scope>NUCLEOTIDE SEQUENCE</scope>
    <source>
        <strain evidence="9">86</strain>
    </source>
</reference>
<organism evidence="9">
    <name type="scientific">uncultured Pleomorphomonas sp</name>
    <dbReference type="NCBI Taxonomy" id="442121"/>
    <lineage>
        <taxon>Bacteria</taxon>
        <taxon>Pseudomonadati</taxon>
        <taxon>Pseudomonadota</taxon>
        <taxon>Alphaproteobacteria</taxon>
        <taxon>Hyphomicrobiales</taxon>
        <taxon>Pleomorphomonadaceae</taxon>
        <taxon>Pleomorphomonas</taxon>
        <taxon>environmental samples</taxon>
    </lineage>
</organism>
<feature type="domain" description="Peptidase M48" evidence="8">
    <location>
        <begin position="87"/>
        <end position="267"/>
    </location>
</feature>
<feature type="chain" id="PRO_5012307159" evidence="7">
    <location>
        <begin position="29"/>
        <end position="497"/>
    </location>
</feature>
<keyword evidence="6" id="KW-0482">Metalloprotease</keyword>
<comment type="cofactor">
    <cofactor evidence="1">
        <name>Zn(2+)</name>
        <dbReference type="ChEBI" id="CHEBI:29105"/>
    </cofactor>
</comment>
<accession>A0A212LL47</accession>
<dbReference type="GO" id="GO:0051603">
    <property type="term" value="P:proteolysis involved in protein catabolic process"/>
    <property type="evidence" value="ECO:0007669"/>
    <property type="project" value="TreeGrafter"/>
</dbReference>
<feature type="signal peptide" evidence="7">
    <location>
        <begin position="1"/>
        <end position="28"/>
    </location>
</feature>
<dbReference type="InterPro" id="IPR051156">
    <property type="entry name" value="Mito/Outer_Membr_Metalloprot"/>
</dbReference>
<dbReference type="Gene3D" id="3.30.2010.10">
    <property type="entry name" value="Metalloproteases ('zincins'), catalytic domain"/>
    <property type="match status" value="1"/>
</dbReference>
<dbReference type="CDD" id="cd07324">
    <property type="entry name" value="M48C_Oma1-like"/>
    <property type="match status" value="1"/>
</dbReference>
<evidence type="ECO:0000256" key="6">
    <source>
        <dbReference type="ARBA" id="ARBA00023049"/>
    </source>
</evidence>
<dbReference type="PANTHER" id="PTHR22726">
    <property type="entry name" value="METALLOENDOPEPTIDASE OMA1"/>
    <property type="match status" value="1"/>
</dbReference>
<evidence type="ECO:0000259" key="8">
    <source>
        <dbReference type="Pfam" id="PF01435"/>
    </source>
</evidence>
<evidence type="ECO:0000256" key="5">
    <source>
        <dbReference type="ARBA" id="ARBA00022833"/>
    </source>
</evidence>
<dbReference type="Pfam" id="PF01435">
    <property type="entry name" value="Peptidase_M48"/>
    <property type="match status" value="1"/>
</dbReference>
<keyword evidence="5" id="KW-0862">Zinc</keyword>
<keyword evidence="2" id="KW-0645">Protease</keyword>
<evidence type="ECO:0000256" key="7">
    <source>
        <dbReference type="SAM" id="SignalP"/>
    </source>
</evidence>
<keyword evidence="3" id="KW-0479">Metal-binding</keyword>
<dbReference type="GO" id="GO:0046872">
    <property type="term" value="F:metal ion binding"/>
    <property type="evidence" value="ECO:0007669"/>
    <property type="project" value="UniProtKB-KW"/>
</dbReference>
<evidence type="ECO:0000256" key="2">
    <source>
        <dbReference type="ARBA" id="ARBA00022670"/>
    </source>
</evidence>
<dbReference type="GO" id="GO:0016020">
    <property type="term" value="C:membrane"/>
    <property type="evidence" value="ECO:0007669"/>
    <property type="project" value="TreeGrafter"/>
</dbReference>
<proteinExistence type="predicted"/>
<sequence>MAGRMGGTGNFCWLASRAAALALALALAGCLGLSSEDGGVSADQIAQTAVPQGKVDPNEVAIAEREHPKIVAAFGGTYEDREAELMIASVVGRLVAASPEPWRSYRVTILNSPAVNAFALPGGYVYVTRGLLALASDTAEVAAVISHEMAHVTARHAFLRAQKAEAAAVASQAVQDVVQDPAVQRVALASTQVSLARFSQIQELEADRIGIATLAKAGFDPFGSPRFLTSMSRLAAWKNGLPEDDTGSIDFLSSHPSTPERLAQAQEVARATGVTNGEVDRDGYLSRIDGIMYGDDPNEGYVRGRQFLHAKLGFAFEVPNGFLIDNTSKAVLATNADGVAMRFDGANVAAGSDLVGYLTSGWVNGLDQQSVRTVSIAGLPAAVASAAARGFTYRIAVIRFNDQAFRFLFATRGDAAALDQTFSSTVASFRSLSEAEKASLAPLRIRVVTVGAGDTAETLTRRMVPMDRGVILFRALNGLAANEEPRPGTRVKIIVDR</sequence>
<evidence type="ECO:0000256" key="1">
    <source>
        <dbReference type="ARBA" id="ARBA00001947"/>
    </source>
</evidence>
<gene>
    <name evidence="9" type="ORF">KL86PLE_70046</name>
</gene>